<evidence type="ECO:0000313" key="4">
    <source>
        <dbReference type="EMBL" id="QNG49088.1"/>
    </source>
</evidence>
<organism evidence="4 5">
    <name type="scientific">Sphingobium yanoikuyae</name>
    <name type="common">Sphingomonas yanoikuyae</name>
    <dbReference type="NCBI Taxonomy" id="13690"/>
    <lineage>
        <taxon>Bacteria</taxon>
        <taxon>Pseudomonadati</taxon>
        <taxon>Pseudomonadota</taxon>
        <taxon>Alphaproteobacteria</taxon>
        <taxon>Sphingomonadales</taxon>
        <taxon>Sphingomonadaceae</taxon>
        <taxon>Sphingobium</taxon>
    </lineage>
</organism>
<dbReference type="InterPro" id="IPR039536">
    <property type="entry name" value="TetR_C_Proteobacteria"/>
</dbReference>
<sequence>MEVAAKSFLEHGYAATTMSDIAATVGGSKGTLWNYFPSKEGLFEAVLDRVTAVYRGQMLEMLANTDGDLRVTLHNVGLKLLAKATSRDAIALNRLVLAEAARFPEVGRIFYDRAPRQTQNLLAQFLGAAMARGQLRADDPYVAARSFTTLALAGCHQKLLLCLIDCATPELMEADASVAVETFLRAYTP</sequence>
<dbReference type="Gene3D" id="1.10.10.60">
    <property type="entry name" value="Homeodomain-like"/>
    <property type="match status" value="1"/>
</dbReference>
<dbReference type="EMBL" id="CP060122">
    <property type="protein sequence ID" value="QNG49088.1"/>
    <property type="molecule type" value="Genomic_DNA"/>
</dbReference>
<dbReference type="PANTHER" id="PTHR30055:SF119">
    <property type="entry name" value="NALC"/>
    <property type="match status" value="1"/>
</dbReference>
<dbReference type="Pfam" id="PF14246">
    <property type="entry name" value="TetR_C_7"/>
    <property type="match status" value="1"/>
</dbReference>
<dbReference type="InterPro" id="IPR001647">
    <property type="entry name" value="HTH_TetR"/>
</dbReference>
<dbReference type="InterPro" id="IPR050109">
    <property type="entry name" value="HTH-type_TetR-like_transc_reg"/>
</dbReference>
<name>A0A9X7YGE7_SPHYA</name>
<keyword evidence="1 2" id="KW-0238">DNA-binding</keyword>
<gene>
    <name evidence="4" type="ORF">H3V42_16735</name>
</gene>
<protein>
    <submittedName>
        <fullName evidence="4">TetR/AcrR family transcriptional regulator</fullName>
    </submittedName>
</protein>
<evidence type="ECO:0000259" key="3">
    <source>
        <dbReference type="PROSITE" id="PS50977"/>
    </source>
</evidence>
<dbReference type="SUPFAM" id="SSF46689">
    <property type="entry name" value="Homeodomain-like"/>
    <property type="match status" value="1"/>
</dbReference>
<dbReference type="InterPro" id="IPR009057">
    <property type="entry name" value="Homeodomain-like_sf"/>
</dbReference>
<dbReference type="GO" id="GO:0003700">
    <property type="term" value="F:DNA-binding transcription factor activity"/>
    <property type="evidence" value="ECO:0007669"/>
    <property type="project" value="TreeGrafter"/>
</dbReference>
<evidence type="ECO:0000313" key="5">
    <source>
        <dbReference type="Proteomes" id="UP000515377"/>
    </source>
</evidence>
<proteinExistence type="predicted"/>
<evidence type="ECO:0000256" key="2">
    <source>
        <dbReference type="PROSITE-ProRule" id="PRU00335"/>
    </source>
</evidence>
<dbReference type="PANTHER" id="PTHR30055">
    <property type="entry name" value="HTH-TYPE TRANSCRIPTIONAL REGULATOR RUTR"/>
    <property type="match status" value="1"/>
</dbReference>
<dbReference type="InterPro" id="IPR036271">
    <property type="entry name" value="Tet_transcr_reg_TetR-rel_C_sf"/>
</dbReference>
<dbReference type="AlphaFoldDB" id="A0A9X7YGE7"/>
<reference evidence="4 5" key="1">
    <citation type="submission" date="2020-07" db="EMBL/GenBank/DDBJ databases">
        <title>Whole genome sequence of Sphingobium yanoikuyae A3.</title>
        <authorList>
            <person name="Han S.-S."/>
        </authorList>
    </citation>
    <scope>NUCLEOTIDE SEQUENCE [LARGE SCALE GENOMIC DNA]</scope>
    <source>
        <strain evidence="4 5">A3</strain>
    </source>
</reference>
<dbReference type="SUPFAM" id="SSF48498">
    <property type="entry name" value="Tetracyclin repressor-like, C-terminal domain"/>
    <property type="match status" value="1"/>
</dbReference>
<feature type="domain" description="HTH tetR-type" evidence="3">
    <location>
        <begin position="1"/>
        <end position="54"/>
    </location>
</feature>
<dbReference type="PROSITE" id="PS50977">
    <property type="entry name" value="HTH_TETR_2"/>
    <property type="match status" value="1"/>
</dbReference>
<accession>A0A9X7YGE7</accession>
<dbReference type="Gene3D" id="1.10.357.10">
    <property type="entry name" value="Tetracycline Repressor, domain 2"/>
    <property type="match status" value="1"/>
</dbReference>
<evidence type="ECO:0000256" key="1">
    <source>
        <dbReference type="ARBA" id="ARBA00023125"/>
    </source>
</evidence>
<dbReference type="Pfam" id="PF00440">
    <property type="entry name" value="TetR_N"/>
    <property type="match status" value="1"/>
</dbReference>
<dbReference type="GO" id="GO:0000976">
    <property type="term" value="F:transcription cis-regulatory region binding"/>
    <property type="evidence" value="ECO:0007669"/>
    <property type="project" value="TreeGrafter"/>
</dbReference>
<feature type="DNA-binding region" description="H-T-H motif" evidence="2">
    <location>
        <begin position="17"/>
        <end position="36"/>
    </location>
</feature>
<dbReference type="Proteomes" id="UP000515377">
    <property type="component" value="Chromosome"/>
</dbReference>